<reference evidence="8" key="1">
    <citation type="journal article" date="2021" name="ISME J.">
        <title>Mercury methylation by metabolically versatile and cosmopolitan marine bacteria.</title>
        <authorList>
            <person name="Lin H."/>
            <person name="Ascher D.B."/>
            <person name="Myung Y."/>
            <person name="Lamborg C.H."/>
            <person name="Hallam S.J."/>
            <person name="Gionfriddo C.M."/>
            <person name="Holt K.E."/>
            <person name="Moreau J.W."/>
        </authorList>
    </citation>
    <scope>NUCLEOTIDE SEQUENCE</scope>
    <source>
        <strain evidence="8">SI075_bin30</strain>
    </source>
</reference>
<evidence type="ECO:0000313" key="8">
    <source>
        <dbReference type="EMBL" id="MBT4870218.1"/>
    </source>
</evidence>
<accession>A0A8T5GEP3</accession>
<keyword evidence="4" id="KW-0378">Hydrolase</keyword>
<feature type="domain" description="LD-carboxypeptidase C-terminal" evidence="7">
    <location>
        <begin position="179"/>
        <end position="293"/>
    </location>
</feature>
<dbReference type="AlphaFoldDB" id="A0A8T5GEP3"/>
<dbReference type="InterPro" id="IPR040449">
    <property type="entry name" value="Peptidase_S66_N"/>
</dbReference>
<dbReference type="InterPro" id="IPR040921">
    <property type="entry name" value="Peptidase_S66C"/>
</dbReference>
<keyword evidence="5" id="KW-0720">Serine protease</keyword>
<dbReference type="GO" id="GO:0004180">
    <property type="term" value="F:carboxypeptidase activity"/>
    <property type="evidence" value="ECO:0007669"/>
    <property type="project" value="UniProtKB-KW"/>
</dbReference>
<dbReference type="GO" id="GO:0008236">
    <property type="term" value="F:serine-type peptidase activity"/>
    <property type="evidence" value="ECO:0007669"/>
    <property type="project" value="UniProtKB-KW"/>
</dbReference>
<comment type="similarity">
    <text evidence="1">Belongs to the peptidase S66 family.</text>
</comment>
<dbReference type="CDD" id="cd07025">
    <property type="entry name" value="Peptidase_S66"/>
    <property type="match status" value="1"/>
</dbReference>
<dbReference type="Proteomes" id="UP000722459">
    <property type="component" value="Unassembled WGS sequence"/>
</dbReference>
<sequence>MIAKRLEFGDKIRIVAPSKKVYDIKQEQLENFKKYMEEKGFKISYSKNLFEIGKWGHSAGTPQQRADDINEAFSDPNVKAIWCIQGGSPANQTLPLLDFEMIKNNPKLVLGKSDIDVLLLALNKKTNLITIHTCDSKIGDGKELDYDYTKKWLEKRLIKGEKEIEPSKEWTTIREGKCEGKLIGCNISCILKLAGTEYFPDFTDSILFLETFESKIKEILYRIEQYKQIGVFDKIKGLVIGHNYGFEGEKEGLKAEEVIVELLKDYDFPILKINEFGHYQPHAFLPIGAKVKVDATNKKIEIIDDFIK</sequence>
<proteinExistence type="inferred from homology"/>
<dbReference type="Gene3D" id="3.50.30.60">
    <property type="entry name" value="LD-carboxypeptidase A C-terminal domain-like"/>
    <property type="match status" value="1"/>
</dbReference>
<keyword evidence="3" id="KW-0645">Protease</keyword>
<gene>
    <name evidence="8" type="ORF">HON47_01455</name>
</gene>
<dbReference type="EMBL" id="JABJNZ010000021">
    <property type="protein sequence ID" value="MBT4870218.1"/>
    <property type="molecule type" value="Genomic_DNA"/>
</dbReference>
<dbReference type="InterPro" id="IPR003507">
    <property type="entry name" value="S66_fam"/>
</dbReference>
<feature type="domain" description="LD-carboxypeptidase N-terminal" evidence="6">
    <location>
        <begin position="12"/>
        <end position="132"/>
    </location>
</feature>
<evidence type="ECO:0000256" key="1">
    <source>
        <dbReference type="ARBA" id="ARBA00010233"/>
    </source>
</evidence>
<dbReference type="SUPFAM" id="SSF52317">
    <property type="entry name" value="Class I glutamine amidotransferase-like"/>
    <property type="match status" value="1"/>
</dbReference>
<dbReference type="Gene3D" id="3.40.50.10740">
    <property type="entry name" value="Class I glutamine amidotransferase-like"/>
    <property type="match status" value="1"/>
</dbReference>
<evidence type="ECO:0000256" key="5">
    <source>
        <dbReference type="ARBA" id="ARBA00022825"/>
    </source>
</evidence>
<dbReference type="PIRSF" id="PIRSF028757">
    <property type="entry name" value="LD-carboxypeptidase"/>
    <property type="match status" value="1"/>
</dbReference>
<dbReference type="SUPFAM" id="SSF141986">
    <property type="entry name" value="LD-carboxypeptidase A C-terminal domain-like"/>
    <property type="match status" value="1"/>
</dbReference>
<dbReference type="InterPro" id="IPR029062">
    <property type="entry name" value="Class_I_gatase-like"/>
</dbReference>
<organism evidence="8 9">
    <name type="scientific">Candidatus Iainarchaeum sp</name>
    <dbReference type="NCBI Taxonomy" id="3101447"/>
    <lineage>
        <taxon>Archaea</taxon>
        <taxon>Candidatus Iainarchaeota</taxon>
        <taxon>Candidatus Iainarchaeia</taxon>
        <taxon>Candidatus Iainarchaeales</taxon>
        <taxon>Candidatus Iainarchaeaceae</taxon>
        <taxon>Candidatus Iainarchaeum</taxon>
    </lineage>
</organism>
<dbReference type="InterPro" id="IPR027461">
    <property type="entry name" value="Carboxypeptidase_A_C_sf"/>
</dbReference>
<dbReference type="GO" id="GO:0006508">
    <property type="term" value="P:proteolysis"/>
    <property type="evidence" value="ECO:0007669"/>
    <property type="project" value="UniProtKB-KW"/>
</dbReference>
<evidence type="ECO:0000256" key="3">
    <source>
        <dbReference type="ARBA" id="ARBA00022670"/>
    </source>
</evidence>
<evidence type="ECO:0000313" key="9">
    <source>
        <dbReference type="Proteomes" id="UP000722459"/>
    </source>
</evidence>
<evidence type="ECO:0000256" key="2">
    <source>
        <dbReference type="ARBA" id="ARBA00022645"/>
    </source>
</evidence>
<comment type="caution">
    <text evidence="8">The sequence shown here is derived from an EMBL/GenBank/DDBJ whole genome shotgun (WGS) entry which is preliminary data.</text>
</comment>
<protein>
    <submittedName>
        <fullName evidence="8">LD-carboxypeptidase</fullName>
    </submittedName>
</protein>
<dbReference type="InterPro" id="IPR027478">
    <property type="entry name" value="LdcA_N"/>
</dbReference>
<dbReference type="Pfam" id="PF17676">
    <property type="entry name" value="Peptidase_S66C"/>
    <property type="match status" value="1"/>
</dbReference>
<keyword evidence="2" id="KW-0121">Carboxypeptidase</keyword>
<evidence type="ECO:0000259" key="6">
    <source>
        <dbReference type="Pfam" id="PF02016"/>
    </source>
</evidence>
<dbReference type="PANTHER" id="PTHR30237:SF2">
    <property type="entry name" value="MUREIN TETRAPEPTIDE CARBOXYPEPTIDASE"/>
    <property type="match status" value="1"/>
</dbReference>
<dbReference type="PANTHER" id="PTHR30237">
    <property type="entry name" value="MURAMOYLTETRAPEPTIDE CARBOXYPEPTIDASE"/>
    <property type="match status" value="1"/>
</dbReference>
<evidence type="ECO:0000256" key="4">
    <source>
        <dbReference type="ARBA" id="ARBA00022801"/>
    </source>
</evidence>
<name>A0A8T5GEP3_9ARCH</name>
<evidence type="ECO:0000259" key="7">
    <source>
        <dbReference type="Pfam" id="PF17676"/>
    </source>
</evidence>
<dbReference type="Pfam" id="PF02016">
    <property type="entry name" value="Peptidase_S66"/>
    <property type="match status" value="1"/>
</dbReference>